<keyword evidence="2" id="KW-0472">Membrane</keyword>
<organism evidence="3 4">
    <name type="scientific">Candidatus Gottesmanbacteria bacterium RIFCSPLOWO2_01_FULL_49_10</name>
    <dbReference type="NCBI Taxonomy" id="1798396"/>
    <lineage>
        <taxon>Bacteria</taxon>
        <taxon>Candidatus Gottesmaniibacteriota</taxon>
    </lineage>
</organism>
<sequence>MKAIFAYLLIIGLLLLNTSNIYAWYGAGITPGWANAYDGIIGSFISSIETPPAAYTVGVPFSLSFRLQNPSSNVTVGPKPLYLKIFRITHSPLTQNLGDLSAADSVSISENTLYVNNQNGNDAQILYQSIPAGTVTVAPQTSYDAAVPLLISNTGYYQYDLTDLNENQSYIPGHIYAAGYLRVVQAASPGPTATPIPSEAQTTSETTTQSSQASTALTPSTADTNVSLGQGDYARESQDVNIQNEDSTSGGPSVLGQTADMRSCERCNQSMVIVLLYVAIALISVFVFRLRPYIFFVGIQSGLFGGAILSLLLAQWACFVDNKISFLYVLWNACNQSILIVFGSFVVFLIVHRLIWLIPGK</sequence>
<accession>A0A1F6B1D7</accession>
<keyword evidence="2" id="KW-0812">Transmembrane</keyword>
<evidence type="ECO:0000313" key="4">
    <source>
        <dbReference type="Proteomes" id="UP000176409"/>
    </source>
</evidence>
<feature type="transmembrane region" description="Helical" evidence="2">
    <location>
        <begin position="270"/>
        <end position="288"/>
    </location>
</feature>
<keyword evidence="2" id="KW-1133">Transmembrane helix</keyword>
<evidence type="ECO:0000256" key="2">
    <source>
        <dbReference type="SAM" id="Phobius"/>
    </source>
</evidence>
<feature type="transmembrane region" description="Helical" evidence="2">
    <location>
        <begin position="295"/>
        <end position="317"/>
    </location>
</feature>
<dbReference type="Proteomes" id="UP000176409">
    <property type="component" value="Unassembled WGS sequence"/>
</dbReference>
<evidence type="ECO:0000256" key="1">
    <source>
        <dbReference type="SAM" id="MobiDB-lite"/>
    </source>
</evidence>
<protein>
    <submittedName>
        <fullName evidence="3">Uncharacterized protein</fullName>
    </submittedName>
</protein>
<gene>
    <name evidence="3" type="ORF">A2973_03295</name>
</gene>
<name>A0A1F6B1D7_9BACT</name>
<feature type="compositionally biased region" description="Low complexity" evidence="1">
    <location>
        <begin position="197"/>
        <end position="222"/>
    </location>
</feature>
<comment type="caution">
    <text evidence="3">The sequence shown here is derived from an EMBL/GenBank/DDBJ whole genome shotgun (WGS) entry which is preliminary data.</text>
</comment>
<dbReference type="STRING" id="1798396.A2973_03295"/>
<dbReference type="EMBL" id="MFJZ01000005">
    <property type="protein sequence ID" value="OGG30741.1"/>
    <property type="molecule type" value="Genomic_DNA"/>
</dbReference>
<feature type="transmembrane region" description="Helical" evidence="2">
    <location>
        <begin position="337"/>
        <end position="358"/>
    </location>
</feature>
<evidence type="ECO:0000313" key="3">
    <source>
        <dbReference type="EMBL" id="OGG30741.1"/>
    </source>
</evidence>
<proteinExistence type="predicted"/>
<feature type="region of interest" description="Disordered" evidence="1">
    <location>
        <begin position="190"/>
        <end position="225"/>
    </location>
</feature>
<dbReference type="AlphaFoldDB" id="A0A1F6B1D7"/>
<reference evidence="3 4" key="1">
    <citation type="journal article" date="2016" name="Nat. Commun.">
        <title>Thousands of microbial genomes shed light on interconnected biogeochemical processes in an aquifer system.</title>
        <authorList>
            <person name="Anantharaman K."/>
            <person name="Brown C.T."/>
            <person name="Hug L.A."/>
            <person name="Sharon I."/>
            <person name="Castelle C.J."/>
            <person name="Probst A.J."/>
            <person name="Thomas B.C."/>
            <person name="Singh A."/>
            <person name="Wilkins M.J."/>
            <person name="Karaoz U."/>
            <person name="Brodie E.L."/>
            <person name="Williams K.H."/>
            <person name="Hubbard S.S."/>
            <person name="Banfield J.F."/>
        </authorList>
    </citation>
    <scope>NUCLEOTIDE SEQUENCE [LARGE SCALE GENOMIC DNA]</scope>
</reference>